<dbReference type="AlphaFoldDB" id="A0A9D1MMH9"/>
<evidence type="ECO:0000313" key="6">
    <source>
        <dbReference type="EMBL" id="HIU62802.1"/>
    </source>
</evidence>
<comment type="similarity">
    <text evidence="1">Belongs to the HipA Ser/Thr kinase family.</text>
</comment>
<proteinExistence type="inferred from homology"/>
<reference evidence="6" key="1">
    <citation type="submission" date="2020-10" db="EMBL/GenBank/DDBJ databases">
        <authorList>
            <person name="Gilroy R."/>
        </authorList>
    </citation>
    <scope>NUCLEOTIDE SEQUENCE</scope>
    <source>
        <strain evidence="6">9366</strain>
    </source>
</reference>
<dbReference type="NCBIfam" id="TIGR03071">
    <property type="entry name" value="couple_hipA"/>
    <property type="match status" value="1"/>
</dbReference>
<dbReference type="Proteomes" id="UP000824145">
    <property type="component" value="Unassembled WGS sequence"/>
</dbReference>
<dbReference type="GO" id="GO:0004674">
    <property type="term" value="F:protein serine/threonine kinase activity"/>
    <property type="evidence" value="ECO:0007669"/>
    <property type="project" value="TreeGrafter"/>
</dbReference>
<reference evidence="6" key="2">
    <citation type="journal article" date="2021" name="PeerJ">
        <title>Extensive microbial diversity within the chicken gut microbiome revealed by metagenomics and culture.</title>
        <authorList>
            <person name="Gilroy R."/>
            <person name="Ravi A."/>
            <person name="Getino M."/>
            <person name="Pursley I."/>
            <person name="Horton D.L."/>
            <person name="Alikhan N.F."/>
            <person name="Baker D."/>
            <person name="Gharbi K."/>
            <person name="Hall N."/>
            <person name="Watson M."/>
            <person name="Adriaenssens E.M."/>
            <person name="Foster-Nyarko E."/>
            <person name="Jarju S."/>
            <person name="Secka A."/>
            <person name="Antonio M."/>
            <person name="Oren A."/>
            <person name="Chaudhuri R.R."/>
            <person name="La Ragione R."/>
            <person name="Hildebrand F."/>
            <person name="Pallen M.J."/>
        </authorList>
    </citation>
    <scope>NUCLEOTIDE SEQUENCE</scope>
    <source>
        <strain evidence="6">9366</strain>
    </source>
</reference>
<evidence type="ECO:0000256" key="2">
    <source>
        <dbReference type="ARBA" id="ARBA00022679"/>
    </source>
</evidence>
<feature type="domain" description="HipA N-terminal subdomain 1" evidence="5">
    <location>
        <begin position="9"/>
        <end position="115"/>
    </location>
</feature>
<comment type="caution">
    <text evidence="6">The sequence shown here is derived from an EMBL/GenBank/DDBJ whole genome shotgun (WGS) entry which is preliminary data.</text>
</comment>
<evidence type="ECO:0000259" key="5">
    <source>
        <dbReference type="Pfam" id="PF13657"/>
    </source>
</evidence>
<feature type="domain" description="HipA-like C-terminal" evidence="4">
    <location>
        <begin position="157"/>
        <end position="357"/>
    </location>
</feature>
<evidence type="ECO:0000256" key="3">
    <source>
        <dbReference type="ARBA" id="ARBA00022777"/>
    </source>
</evidence>
<evidence type="ECO:0000259" key="4">
    <source>
        <dbReference type="Pfam" id="PF07804"/>
    </source>
</evidence>
<evidence type="ECO:0000313" key="7">
    <source>
        <dbReference type="Proteomes" id="UP000824145"/>
    </source>
</evidence>
<dbReference type="GO" id="GO:0005829">
    <property type="term" value="C:cytosol"/>
    <property type="evidence" value="ECO:0007669"/>
    <property type="project" value="TreeGrafter"/>
</dbReference>
<accession>A0A9D1MMH9</accession>
<dbReference type="PANTHER" id="PTHR37419">
    <property type="entry name" value="SERINE/THREONINE-PROTEIN KINASE TOXIN HIPA"/>
    <property type="match status" value="1"/>
</dbReference>
<dbReference type="Pfam" id="PF13657">
    <property type="entry name" value="Couple_hipA"/>
    <property type="match status" value="1"/>
</dbReference>
<evidence type="ECO:0000256" key="1">
    <source>
        <dbReference type="ARBA" id="ARBA00010164"/>
    </source>
</evidence>
<gene>
    <name evidence="6" type="ORF">IAB07_03420</name>
</gene>
<keyword evidence="2" id="KW-0808">Transferase</keyword>
<dbReference type="InterPro" id="IPR017508">
    <property type="entry name" value="HipA_N1"/>
</dbReference>
<dbReference type="EMBL" id="DVNJ01000018">
    <property type="protein sequence ID" value="HIU62802.1"/>
    <property type="molecule type" value="Genomic_DNA"/>
</dbReference>
<dbReference type="InterPro" id="IPR052028">
    <property type="entry name" value="HipA_Ser/Thr_kinase"/>
</dbReference>
<dbReference type="Gene3D" id="1.10.1070.20">
    <property type="match status" value="1"/>
</dbReference>
<protein>
    <submittedName>
        <fullName evidence="6">Type II toxin-antitoxin system HipA family toxin</fullName>
    </submittedName>
</protein>
<dbReference type="PANTHER" id="PTHR37419:SF8">
    <property type="entry name" value="TOXIN YJJJ"/>
    <property type="match status" value="1"/>
</dbReference>
<organism evidence="6 7">
    <name type="scientific">Candidatus Caccalectryoclostridium excrementigallinarum</name>
    <dbReference type="NCBI Taxonomy" id="2840710"/>
    <lineage>
        <taxon>Bacteria</taxon>
        <taxon>Bacillati</taxon>
        <taxon>Bacillota</taxon>
        <taxon>Clostridia</taxon>
        <taxon>Christensenellales</taxon>
        <taxon>Christensenellaceae</taxon>
        <taxon>Christensenellaceae incertae sedis</taxon>
        <taxon>Candidatus Caccalectryoclostridium</taxon>
    </lineage>
</organism>
<keyword evidence="3" id="KW-0418">Kinase</keyword>
<dbReference type="InterPro" id="IPR012893">
    <property type="entry name" value="HipA-like_C"/>
</dbReference>
<name>A0A9D1MMH9_9FIRM</name>
<dbReference type="Pfam" id="PF07804">
    <property type="entry name" value="HipA_C"/>
    <property type="match status" value="1"/>
</dbReference>
<sequence length="366" mass="40335">MNVEEIKKLQVTYNGKTVGVLAALSEGIAFQYDGEWIKDGFSVSPLSLPLAEKMYICRKSTFDGLYGVFADSLPDGWGALLTARLLAKNGVNYEHLSPLTKLALVGADGRGALEYFPDISEHEEFDADLDELARISADIADGEQSGDLDKIFAAGGSSGGTRPKAHIFADGREWIIKFPCRIDPPDVGMAEYNANMCAKKCGLNVNGFALFPSSRCSGYFGAERFDRRGPRRVHMVSLSSLLETSHTVPNLDYMHLYRTAVALGCPKEDMFEIYARACFNVFYENKDDHGGNFAFIYDEKYGRYTLAPAYDLTRTPDMAEHEMTLLGNGRPGEEDLRALACEMGLPRARCDVIRSKIKAVCASYGA</sequence>